<gene>
    <name evidence="2" type="ORF">H9728_02770</name>
</gene>
<accession>A0A9D1Z6V9</accession>
<dbReference type="EMBL" id="DXCO01000021">
    <property type="protein sequence ID" value="HIY77945.1"/>
    <property type="molecule type" value="Genomic_DNA"/>
</dbReference>
<sequence length="206" mass="22222">MNEKRSIMGSVFEYIKRAATPFLLNLMFGLTMFAVALIDITALKIALMAVLLACTLLSNFIFSRSAGELAYKAKVAGELKRQGLPAGMTFGGKKAYSPYKEYAPYKGFVIALVSELPAIVLLVIIGITNSGTVKLALWIAAGWSIIPVMAISMNASYYFGFLLCAVFAAVGGVAYIIGGGREKLRQFALARRTQQIDAARSKGEDL</sequence>
<dbReference type="AlphaFoldDB" id="A0A9D1Z6V9"/>
<organism evidence="2 3">
    <name type="scientific">Candidatus Borkfalkia excrementavium</name>
    <dbReference type="NCBI Taxonomy" id="2838505"/>
    <lineage>
        <taxon>Bacteria</taxon>
        <taxon>Bacillati</taxon>
        <taxon>Bacillota</taxon>
        <taxon>Clostridia</taxon>
        <taxon>Christensenellales</taxon>
        <taxon>Christensenellaceae</taxon>
        <taxon>Candidatus Borkfalkia</taxon>
    </lineage>
</organism>
<reference evidence="2" key="1">
    <citation type="journal article" date="2021" name="PeerJ">
        <title>Extensive microbial diversity within the chicken gut microbiome revealed by metagenomics and culture.</title>
        <authorList>
            <person name="Gilroy R."/>
            <person name="Ravi A."/>
            <person name="Getino M."/>
            <person name="Pursley I."/>
            <person name="Horton D.L."/>
            <person name="Alikhan N.F."/>
            <person name="Baker D."/>
            <person name="Gharbi K."/>
            <person name="Hall N."/>
            <person name="Watson M."/>
            <person name="Adriaenssens E.M."/>
            <person name="Foster-Nyarko E."/>
            <person name="Jarju S."/>
            <person name="Secka A."/>
            <person name="Antonio M."/>
            <person name="Oren A."/>
            <person name="Chaudhuri R.R."/>
            <person name="La Ragione R."/>
            <person name="Hildebrand F."/>
            <person name="Pallen M.J."/>
        </authorList>
    </citation>
    <scope>NUCLEOTIDE SEQUENCE</scope>
    <source>
        <strain evidence="2">CHK199-9574</strain>
    </source>
</reference>
<keyword evidence="1" id="KW-0472">Membrane</keyword>
<keyword evidence="1" id="KW-0812">Transmembrane</keyword>
<feature type="transmembrane region" description="Helical" evidence="1">
    <location>
        <begin position="157"/>
        <end position="177"/>
    </location>
</feature>
<feature type="transmembrane region" description="Helical" evidence="1">
    <location>
        <begin position="135"/>
        <end position="151"/>
    </location>
</feature>
<reference evidence="2" key="2">
    <citation type="submission" date="2021-04" db="EMBL/GenBank/DDBJ databases">
        <authorList>
            <person name="Gilroy R."/>
        </authorList>
    </citation>
    <scope>NUCLEOTIDE SEQUENCE</scope>
    <source>
        <strain evidence="2">CHK199-9574</strain>
    </source>
</reference>
<evidence type="ECO:0000313" key="2">
    <source>
        <dbReference type="EMBL" id="HIY77945.1"/>
    </source>
</evidence>
<feature type="transmembrane region" description="Helical" evidence="1">
    <location>
        <begin position="20"/>
        <end position="38"/>
    </location>
</feature>
<proteinExistence type="predicted"/>
<feature type="transmembrane region" description="Helical" evidence="1">
    <location>
        <begin position="108"/>
        <end position="128"/>
    </location>
</feature>
<protein>
    <submittedName>
        <fullName evidence="2">Uncharacterized protein</fullName>
    </submittedName>
</protein>
<dbReference type="Proteomes" id="UP000824135">
    <property type="component" value="Unassembled WGS sequence"/>
</dbReference>
<comment type="caution">
    <text evidence="2">The sequence shown here is derived from an EMBL/GenBank/DDBJ whole genome shotgun (WGS) entry which is preliminary data.</text>
</comment>
<keyword evidence="1" id="KW-1133">Transmembrane helix</keyword>
<evidence type="ECO:0000256" key="1">
    <source>
        <dbReference type="SAM" id="Phobius"/>
    </source>
</evidence>
<evidence type="ECO:0000313" key="3">
    <source>
        <dbReference type="Proteomes" id="UP000824135"/>
    </source>
</evidence>
<name>A0A9D1Z6V9_9FIRM</name>